<dbReference type="EMBL" id="CAUZLY010000015">
    <property type="protein sequence ID" value="CAK1254902.1"/>
    <property type="molecule type" value="Genomic_DNA"/>
</dbReference>
<dbReference type="PANTHER" id="PTHR41252">
    <property type="entry name" value="BLR2505 PROTEIN"/>
    <property type="match status" value="1"/>
</dbReference>
<protein>
    <submittedName>
        <fullName evidence="2">Ketosteroid isomerase-related protein (YesE)</fullName>
    </submittedName>
</protein>
<dbReference type="RefSeq" id="WP_338347310.1">
    <property type="nucleotide sequence ID" value="NZ_CAUZLS010000009.1"/>
</dbReference>
<gene>
    <name evidence="2" type="ORF">R82641_BJNNKPBH_01559</name>
</gene>
<dbReference type="InterPro" id="IPR037401">
    <property type="entry name" value="SnoaL-like"/>
</dbReference>
<keyword evidence="2" id="KW-0413">Isomerase</keyword>
<dbReference type="Gene3D" id="3.10.450.50">
    <property type="match status" value="1"/>
</dbReference>
<evidence type="ECO:0000313" key="3">
    <source>
        <dbReference type="Proteomes" id="UP001314200"/>
    </source>
</evidence>
<feature type="domain" description="SnoaL-like" evidence="1">
    <location>
        <begin position="17"/>
        <end position="114"/>
    </location>
</feature>
<evidence type="ECO:0000313" key="2">
    <source>
        <dbReference type="EMBL" id="CAK1254902.1"/>
    </source>
</evidence>
<comment type="caution">
    <text evidence="2">The sequence shown here is derived from an EMBL/GenBank/DDBJ whole genome shotgun (WGS) entry which is preliminary data.</text>
</comment>
<accession>A0ABN9YZW5</accession>
<dbReference type="Pfam" id="PF12680">
    <property type="entry name" value="SnoaL_2"/>
    <property type="match status" value="1"/>
</dbReference>
<dbReference type="PANTHER" id="PTHR41252:SF1">
    <property type="entry name" value="BLR2505 PROTEIN"/>
    <property type="match status" value="1"/>
</dbReference>
<sequence>MNELYEKLLHETYLLTGQGELEKFKTYLADDASWTEATGFPYAGTYVGPDEIVKNVHERLGSEWNNYSAEDISYGFNGNKVFVYGKYSGEFKATGKSFIADFVHVYEFNSDNKVQKFTQIVDSQTVVEATEK</sequence>
<dbReference type="GO" id="GO:0016853">
    <property type="term" value="F:isomerase activity"/>
    <property type="evidence" value="ECO:0007669"/>
    <property type="project" value="UniProtKB-KW"/>
</dbReference>
<dbReference type="SUPFAM" id="SSF54427">
    <property type="entry name" value="NTF2-like"/>
    <property type="match status" value="1"/>
</dbReference>
<dbReference type="InterPro" id="IPR032710">
    <property type="entry name" value="NTF2-like_dom_sf"/>
</dbReference>
<organism evidence="2 3">
    <name type="scientific">Fructobacillus cardui</name>
    <dbReference type="NCBI Taxonomy" id="2893170"/>
    <lineage>
        <taxon>Bacteria</taxon>
        <taxon>Bacillati</taxon>
        <taxon>Bacillota</taxon>
        <taxon>Bacilli</taxon>
        <taxon>Lactobacillales</taxon>
        <taxon>Lactobacillaceae</taxon>
        <taxon>Fructobacillus</taxon>
    </lineage>
</organism>
<dbReference type="Proteomes" id="UP001314200">
    <property type="component" value="Unassembled WGS sequence"/>
</dbReference>
<evidence type="ECO:0000259" key="1">
    <source>
        <dbReference type="Pfam" id="PF12680"/>
    </source>
</evidence>
<name>A0ABN9YZW5_9LACO</name>
<keyword evidence="3" id="KW-1185">Reference proteome</keyword>
<proteinExistence type="predicted"/>
<reference evidence="2 3" key="1">
    <citation type="submission" date="2023-10" db="EMBL/GenBank/DDBJ databases">
        <authorList>
            <person name="Botero Cardona J."/>
        </authorList>
    </citation>
    <scope>NUCLEOTIDE SEQUENCE [LARGE SCALE GENOMIC DNA]</scope>
    <source>
        <strain evidence="2 3">R-82641</strain>
    </source>
</reference>